<evidence type="ECO:0000313" key="8">
    <source>
        <dbReference type="Proteomes" id="UP000243680"/>
    </source>
</evidence>
<comment type="similarity">
    <text evidence="1">Belongs to the metallo-beta-lactamase superfamily.</text>
</comment>
<evidence type="ECO:0000256" key="2">
    <source>
        <dbReference type="ARBA" id="ARBA00022723"/>
    </source>
</evidence>
<feature type="signal peptide" evidence="5">
    <location>
        <begin position="1"/>
        <end position="33"/>
    </location>
</feature>
<keyword evidence="3 7" id="KW-0378">Hydrolase</keyword>
<keyword evidence="5" id="KW-0732">Signal</keyword>
<evidence type="ECO:0000259" key="6">
    <source>
        <dbReference type="SMART" id="SM00849"/>
    </source>
</evidence>
<reference evidence="7 8" key="1">
    <citation type="submission" date="2015-12" db="EMBL/GenBank/DDBJ databases">
        <title>Diversity of Burkholderia near neighbor genomes.</title>
        <authorList>
            <person name="Sahl J."/>
            <person name="Wagner D."/>
            <person name="Keim P."/>
        </authorList>
    </citation>
    <scope>NUCLEOTIDE SEQUENCE [LARGE SCALE GENOMIC DNA]</scope>
    <source>
        <strain evidence="7 8">MSMB0783</strain>
    </source>
</reference>
<dbReference type="SUPFAM" id="SSF56281">
    <property type="entry name" value="Metallo-hydrolase/oxidoreductase"/>
    <property type="match status" value="1"/>
</dbReference>
<name>A0A1B4LL96_9BURK</name>
<dbReference type="InterPro" id="IPR051013">
    <property type="entry name" value="MBL_superfamily_lactonases"/>
</dbReference>
<dbReference type="InterPro" id="IPR001279">
    <property type="entry name" value="Metallo-B-lactamas"/>
</dbReference>
<feature type="chain" id="PRO_5008565252" evidence="5">
    <location>
        <begin position="34"/>
        <end position="337"/>
    </location>
</feature>
<evidence type="ECO:0000256" key="3">
    <source>
        <dbReference type="ARBA" id="ARBA00022801"/>
    </source>
</evidence>
<dbReference type="Pfam" id="PF00753">
    <property type="entry name" value="Lactamase_B"/>
    <property type="match status" value="1"/>
</dbReference>
<organism evidence="7 8">
    <name type="scientific">Burkholderia ubonensis</name>
    <dbReference type="NCBI Taxonomy" id="101571"/>
    <lineage>
        <taxon>Bacteria</taxon>
        <taxon>Pseudomonadati</taxon>
        <taxon>Pseudomonadota</taxon>
        <taxon>Betaproteobacteria</taxon>
        <taxon>Burkholderiales</taxon>
        <taxon>Burkholderiaceae</taxon>
        <taxon>Burkholderia</taxon>
        <taxon>Burkholderia cepacia complex</taxon>
    </lineage>
</organism>
<protein>
    <submittedName>
        <fullName evidence="7">MBL fold metallo-hydrolase</fullName>
    </submittedName>
</protein>
<feature type="domain" description="Metallo-beta-lactamase" evidence="6">
    <location>
        <begin position="95"/>
        <end position="300"/>
    </location>
</feature>
<dbReference type="Gene3D" id="3.60.15.10">
    <property type="entry name" value="Ribonuclease Z/Hydroxyacylglutathione hydrolase-like"/>
    <property type="match status" value="1"/>
</dbReference>
<dbReference type="InterPro" id="IPR036866">
    <property type="entry name" value="RibonucZ/Hydroxyglut_hydro"/>
</dbReference>
<dbReference type="AlphaFoldDB" id="A0A1B4LL96"/>
<keyword evidence="4" id="KW-0862">Zinc</keyword>
<evidence type="ECO:0000256" key="4">
    <source>
        <dbReference type="ARBA" id="ARBA00022833"/>
    </source>
</evidence>
<dbReference type="SMART" id="SM00849">
    <property type="entry name" value="Lactamase_B"/>
    <property type="match status" value="1"/>
</dbReference>
<dbReference type="GO" id="GO:0046872">
    <property type="term" value="F:metal ion binding"/>
    <property type="evidence" value="ECO:0007669"/>
    <property type="project" value="UniProtKB-KW"/>
</dbReference>
<keyword evidence="2" id="KW-0479">Metal-binding</keyword>
<evidence type="ECO:0000256" key="5">
    <source>
        <dbReference type="SAM" id="SignalP"/>
    </source>
</evidence>
<accession>A0A1B4LL96</accession>
<gene>
    <name evidence="7" type="ORF">WJ35_22980</name>
</gene>
<dbReference type="GO" id="GO:0016787">
    <property type="term" value="F:hydrolase activity"/>
    <property type="evidence" value="ECO:0007669"/>
    <property type="project" value="UniProtKB-KW"/>
</dbReference>
<evidence type="ECO:0000256" key="1">
    <source>
        <dbReference type="ARBA" id="ARBA00007749"/>
    </source>
</evidence>
<dbReference type="CDD" id="cd07720">
    <property type="entry name" value="OPHC2-like_MBL-fold"/>
    <property type="match status" value="1"/>
</dbReference>
<dbReference type="EMBL" id="CP013422">
    <property type="protein sequence ID" value="AOJ77916.1"/>
    <property type="molecule type" value="Genomic_DNA"/>
</dbReference>
<dbReference type="PANTHER" id="PTHR42978">
    <property type="entry name" value="QUORUM-QUENCHING LACTONASE YTNP-RELATED-RELATED"/>
    <property type="match status" value="1"/>
</dbReference>
<sequence>MTTDRGNRSRRIRKHVASVLAVVATAWSVAAFAAAPFAGKQAPGFYRTMVGQFEVTALSDGTHAFPIDKVVKGVSNATIDGDLHRAFLEQPVQGSINAFLVNTGKKLILIDAGAGSLYGDCCGKLVDNLRAAGYAPEQIDEVLLTHMHEDHIGGIASKGAAVFPNAIVKANRTEADYWLDPANKPGASPLLAPFFDAAAAVVEPYRATGRFQTFDGAGVIEPGIRAISLPGHTPGQIAYLVESGTAHLLAWGDVVHVAAIQLRHPQATVAYDSDPPQARESRREILREVAERRYLVGAAHVSFPGLGHVRADGDGFDWVPVNYDASPVPDAGAAPGR</sequence>
<dbReference type="RefSeq" id="WP_069240066.1">
    <property type="nucleotide sequence ID" value="NZ_CP013422.1"/>
</dbReference>
<proteinExistence type="inferred from homology"/>
<dbReference type="PANTHER" id="PTHR42978:SF6">
    <property type="entry name" value="QUORUM-QUENCHING LACTONASE YTNP-RELATED"/>
    <property type="match status" value="1"/>
</dbReference>
<dbReference type="Proteomes" id="UP000243680">
    <property type="component" value="Chromosome 2"/>
</dbReference>
<evidence type="ECO:0000313" key="7">
    <source>
        <dbReference type="EMBL" id="AOJ77916.1"/>
    </source>
</evidence>